<keyword evidence="2" id="KW-0479">Metal-binding</keyword>
<dbReference type="SUPFAM" id="SSF56281">
    <property type="entry name" value="Metallo-hydrolase/oxidoreductase"/>
    <property type="match status" value="1"/>
</dbReference>
<evidence type="ECO:0000256" key="2">
    <source>
        <dbReference type="ARBA" id="ARBA00022723"/>
    </source>
</evidence>
<dbReference type="InterPro" id="IPR036866">
    <property type="entry name" value="RibonucZ/Hydroxyglut_hydro"/>
</dbReference>
<dbReference type="CDD" id="cd06262">
    <property type="entry name" value="metallo-hydrolase-like_MBL-fold"/>
    <property type="match status" value="1"/>
</dbReference>
<dbReference type="RefSeq" id="WP_118989578.1">
    <property type="nucleotide sequence ID" value="NZ_CP023434.1"/>
</dbReference>
<feature type="domain" description="Metallo-beta-lactamase" evidence="5">
    <location>
        <begin position="12"/>
        <end position="191"/>
    </location>
</feature>
<dbReference type="GO" id="GO:0016787">
    <property type="term" value="F:hydrolase activity"/>
    <property type="evidence" value="ECO:0007669"/>
    <property type="project" value="UniProtKB-KW"/>
</dbReference>
<dbReference type="AlphaFoldDB" id="A0A347WHU7"/>
<dbReference type="PANTHER" id="PTHR46233:SF3">
    <property type="entry name" value="HYDROXYACYLGLUTATHIONE HYDROLASE GLOC"/>
    <property type="match status" value="1"/>
</dbReference>
<dbReference type="PANTHER" id="PTHR46233">
    <property type="entry name" value="HYDROXYACYLGLUTATHIONE HYDROLASE GLOC"/>
    <property type="match status" value="1"/>
</dbReference>
<evidence type="ECO:0000256" key="4">
    <source>
        <dbReference type="ARBA" id="ARBA00022833"/>
    </source>
</evidence>
<dbReference type="InterPro" id="IPR001279">
    <property type="entry name" value="Metallo-B-lactamas"/>
</dbReference>
<keyword evidence="4" id="KW-0862">Zinc</keyword>
<evidence type="ECO:0000256" key="1">
    <source>
        <dbReference type="ARBA" id="ARBA00001947"/>
    </source>
</evidence>
<evidence type="ECO:0000313" key="7">
    <source>
        <dbReference type="Proteomes" id="UP000263232"/>
    </source>
</evidence>
<comment type="cofactor">
    <cofactor evidence="1">
        <name>Zn(2+)</name>
        <dbReference type="ChEBI" id="CHEBI:29105"/>
    </cofactor>
</comment>
<keyword evidence="7" id="KW-1185">Reference proteome</keyword>
<organism evidence="6 7">
    <name type="scientific">Suicoccus acidiformans</name>
    <dbReference type="NCBI Taxonomy" id="2036206"/>
    <lineage>
        <taxon>Bacteria</taxon>
        <taxon>Bacillati</taxon>
        <taxon>Bacillota</taxon>
        <taxon>Bacilli</taxon>
        <taxon>Lactobacillales</taxon>
        <taxon>Aerococcaceae</taxon>
        <taxon>Suicoccus</taxon>
    </lineage>
</organism>
<dbReference type="Pfam" id="PF00753">
    <property type="entry name" value="Lactamase_B"/>
    <property type="match status" value="1"/>
</dbReference>
<dbReference type="OrthoDB" id="9802248at2"/>
<dbReference type="Proteomes" id="UP000263232">
    <property type="component" value="Chromosome"/>
</dbReference>
<protein>
    <recommendedName>
        <fullName evidence="5">Metallo-beta-lactamase domain-containing protein</fullName>
    </recommendedName>
</protein>
<evidence type="ECO:0000313" key="6">
    <source>
        <dbReference type="EMBL" id="AXY24654.1"/>
    </source>
</evidence>
<gene>
    <name evidence="6" type="ORF">CL176_00655</name>
</gene>
<dbReference type="Gene3D" id="3.60.15.10">
    <property type="entry name" value="Ribonuclease Z/Hydroxyacylglutathione hydrolase-like"/>
    <property type="match status" value="1"/>
</dbReference>
<sequence>MQIYRIQMRRVDVNTYVLVNEDKEALLIDPGSDYPELIAWLNEEGFKPIGIMLTHTHFDHIIGLDAVRDAFHIEAYSHEIEQDYVTQPDQNLSSLLPGEALELRPIEHVWSAMGPQEIGPFKFNVVFTPGHSPGHVIYHFPDKEFAIVGDTIFQGSIGRTDLPGGDMDQLLASIREEIFTLPDETVLYPGHGEATNVAMEKQYNPFF</sequence>
<reference evidence="6 7" key="1">
    <citation type="submission" date="2017-09" db="EMBL/GenBank/DDBJ databases">
        <title>Complete genome sequence of Oxytococcus suis strain ZY16052.</title>
        <authorList>
            <person name="Li F."/>
        </authorList>
    </citation>
    <scope>NUCLEOTIDE SEQUENCE [LARGE SCALE GENOMIC DNA]</scope>
    <source>
        <strain evidence="6 7">ZY16052</strain>
    </source>
</reference>
<keyword evidence="3" id="KW-0378">Hydrolase</keyword>
<dbReference type="InterPro" id="IPR051453">
    <property type="entry name" value="MBL_Glyoxalase_II"/>
</dbReference>
<evidence type="ECO:0000256" key="3">
    <source>
        <dbReference type="ARBA" id="ARBA00022801"/>
    </source>
</evidence>
<name>A0A347WHU7_9LACT</name>
<dbReference type="SMART" id="SM00849">
    <property type="entry name" value="Lactamase_B"/>
    <property type="match status" value="1"/>
</dbReference>
<dbReference type="KEGG" id="abae:CL176_00655"/>
<dbReference type="GO" id="GO:0046872">
    <property type="term" value="F:metal ion binding"/>
    <property type="evidence" value="ECO:0007669"/>
    <property type="project" value="UniProtKB-KW"/>
</dbReference>
<accession>A0A347WHU7</accession>
<dbReference type="EMBL" id="CP023434">
    <property type="protein sequence ID" value="AXY24654.1"/>
    <property type="molecule type" value="Genomic_DNA"/>
</dbReference>
<evidence type="ECO:0000259" key="5">
    <source>
        <dbReference type="SMART" id="SM00849"/>
    </source>
</evidence>
<proteinExistence type="predicted"/>